<feature type="compositionally biased region" description="Polar residues" evidence="1">
    <location>
        <begin position="77"/>
        <end position="93"/>
    </location>
</feature>
<proteinExistence type="predicted"/>
<evidence type="ECO:0000256" key="1">
    <source>
        <dbReference type="SAM" id="MobiDB-lite"/>
    </source>
</evidence>
<feature type="region of interest" description="Disordered" evidence="1">
    <location>
        <begin position="152"/>
        <end position="332"/>
    </location>
</feature>
<evidence type="ECO:0000313" key="2">
    <source>
        <dbReference type="Proteomes" id="UP000504611"/>
    </source>
</evidence>
<feature type="compositionally biased region" description="Polar residues" evidence="1">
    <location>
        <begin position="302"/>
        <end position="313"/>
    </location>
</feature>
<gene>
    <name evidence="3" type="primary">LOC104960806</name>
</gene>
<feature type="compositionally biased region" description="Basic and acidic residues" evidence="1">
    <location>
        <begin position="319"/>
        <end position="332"/>
    </location>
</feature>
<organism evidence="2 3">
    <name type="scientific">Notothenia coriiceps</name>
    <name type="common">black rockcod</name>
    <dbReference type="NCBI Taxonomy" id="8208"/>
    <lineage>
        <taxon>Eukaryota</taxon>
        <taxon>Metazoa</taxon>
        <taxon>Chordata</taxon>
        <taxon>Craniata</taxon>
        <taxon>Vertebrata</taxon>
        <taxon>Euteleostomi</taxon>
        <taxon>Actinopterygii</taxon>
        <taxon>Neopterygii</taxon>
        <taxon>Teleostei</taxon>
        <taxon>Neoteleostei</taxon>
        <taxon>Acanthomorphata</taxon>
        <taxon>Eupercaria</taxon>
        <taxon>Perciformes</taxon>
        <taxon>Notothenioidei</taxon>
        <taxon>Nototheniidae</taxon>
        <taxon>Notothenia</taxon>
    </lineage>
</organism>
<feature type="compositionally biased region" description="Polar residues" evidence="1">
    <location>
        <begin position="268"/>
        <end position="282"/>
    </location>
</feature>
<accession>A0A6I9P9C3</accession>
<dbReference type="RefSeq" id="XP_010787274.1">
    <property type="nucleotide sequence ID" value="XM_010788972.1"/>
</dbReference>
<name>A0A6I9P9C3_9TELE</name>
<feature type="compositionally biased region" description="Basic residues" evidence="1">
    <location>
        <begin position="152"/>
        <end position="161"/>
    </location>
</feature>
<dbReference type="KEGG" id="ncc:104960806"/>
<evidence type="ECO:0000313" key="3">
    <source>
        <dbReference type="RefSeq" id="XP_010787274.1"/>
    </source>
</evidence>
<sequence>MLKCVPRSLSYTDIKDAVEQFGKTKSIVMFRSTCEVVVRFEKAADPKLRILEDFVVKGNRLVIGSEKEHRIPRQKKPATSESSRPQTTANTKPLQKDLKKSPGAATGKPTNQKSAAKGLMGATKAKVLVSKVKNVSTKQITKTGKVPAKGAVKKTVVKKKPSTAPEKEPDVGKPSETTVQEAVPKDTPTIVVEDDDDEDVILIEPQEERDKAKDAGDAKPMEVEGLGVKVEELMDVESCSHEETTTEAVPENSADKCSESEPAEGTQPMESSLKASPEVKQSTVKEPESTAEASETNTEASDAQQETAGSSTEAPVDSHLPEVEVETKAIQK</sequence>
<feature type="compositionally biased region" description="Low complexity" evidence="1">
    <location>
        <begin position="290"/>
        <end position="301"/>
    </location>
</feature>
<feature type="region of interest" description="Disordered" evidence="1">
    <location>
        <begin position="66"/>
        <end position="119"/>
    </location>
</feature>
<feature type="non-terminal residue" evidence="3">
    <location>
        <position position="332"/>
    </location>
</feature>
<feature type="compositionally biased region" description="Acidic residues" evidence="1">
    <location>
        <begin position="192"/>
        <end position="205"/>
    </location>
</feature>
<feature type="compositionally biased region" description="Basic and acidic residues" evidence="1">
    <location>
        <begin position="206"/>
        <end position="222"/>
    </location>
</feature>
<dbReference type="Proteomes" id="UP000504611">
    <property type="component" value="Unplaced"/>
</dbReference>
<keyword evidence="2" id="KW-1185">Reference proteome</keyword>
<reference evidence="3" key="1">
    <citation type="submission" date="2025-08" db="UniProtKB">
        <authorList>
            <consortium name="RefSeq"/>
        </authorList>
    </citation>
    <scope>IDENTIFICATION</scope>
    <source>
        <tissue evidence="3">Muscle</tissue>
    </source>
</reference>
<dbReference type="AlphaFoldDB" id="A0A6I9P9C3"/>
<protein>
    <submittedName>
        <fullName evidence="3">Proton pump-interactor 1-like</fullName>
    </submittedName>
</protein>
<dbReference type="GeneID" id="104960806"/>